<sequence>MRDSTLTRLPGAGIGLVWLLHANGIGSLEGLATVDAEALKQRLGLVGQLVDVQAWIDFAKSDPGDP</sequence>
<comment type="caution">
    <text evidence="2">The sequence shown here is derived from an EMBL/GenBank/DDBJ whole genome shotgun (WGS) entry which is preliminary data.</text>
</comment>
<keyword evidence="3" id="KW-1185">Reference proteome</keyword>
<evidence type="ECO:0000313" key="3">
    <source>
        <dbReference type="Proteomes" id="UP000217448"/>
    </source>
</evidence>
<protein>
    <recommendedName>
        <fullName evidence="4">DUF4332 domain-containing protein</fullName>
    </recommendedName>
</protein>
<evidence type="ECO:0000313" key="2">
    <source>
        <dbReference type="EMBL" id="PBD20684.1"/>
    </source>
</evidence>
<accession>A0A2A3K1N7</accession>
<dbReference type="Proteomes" id="UP000217448">
    <property type="component" value="Unassembled WGS sequence"/>
</dbReference>
<reference evidence="3" key="2">
    <citation type="submission" date="2023-07" db="EMBL/GenBank/DDBJ databases">
        <title>Yangia mangrovi SAOS 153D genome.</title>
        <authorList>
            <person name="Verma A."/>
            <person name="Pal Y."/>
            <person name="Sundharam S."/>
            <person name="Bisht B."/>
            <person name="Srinivasan K."/>
        </authorList>
    </citation>
    <scope>NUCLEOTIDE SEQUENCE [LARGE SCALE GENOMIC DNA]</scope>
    <source>
        <strain evidence="3">SAOS 153D</strain>
    </source>
</reference>
<evidence type="ECO:0008006" key="4">
    <source>
        <dbReference type="Google" id="ProtNLM"/>
    </source>
</evidence>
<dbReference type="AlphaFoldDB" id="A0A2A3K1N7"/>
<name>A0A2A3K1N7_9RHOB</name>
<dbReference type="EMBL" id="NTHN01000027">
    <property type="protein sequence ID" value="PBD20684.1"/>
    <property type="molecule type" value="Genomic_DNA"/>
</dbReference>
<evidence type="ECO:0000313" key="1">
    <source>
        <dbReference type="EMBL" id="MCT4373123.1"/>
    </source>
</evidence>
<dbReference type="EMBL" id="NTHN02000070">
    <property type="protein sequence ID" value="MCT4373123.1"/>
    <property type="molecule type" value="Genomic_DNA"/>
</dbReference>
<reference evidence="1" key="3">
    <citation type="submission" date="2024-05" db="EMBL/GenBank/DDBJ databases">
        <title>Yangia mangrovi SAOS 153D genome.</title>
        <authorList>
            <person name="Verma A."/>
            <person name="Pal Y."/>
            <person name="Sundharam S."/>
            <person name="Bisht B."/>
            <person name="Srinivasan K."/>
        </authorList>
    </citation>
    <scope>NUCLEOTIDE SEQUENCE</scope>
    <source>
        <strain evidence="1">SAOS 153D</strain>
    </source>
</reference>
<proteinExistence type="predicted"/>
<reference evidence="2" key="1">
    <citation type="submission" date="2017-09" db="EMBL/GenBank/DDBJ databases">
        <title>Yangia sp. SAOS 153D whole genome sequencing.</title>
        <authorList>
            <person name="Verma A."/>
            <person name="Krishnamurthi S."/>
        </authorList>
    </citation>
    <scope>NUCLEOTIDE SEQUENCE [LARGE SCALE GENOMIC DNA]</scope>
    <source>
        <strain evidence="2">SAOS 153D</strain>
    </source>
</reference>
<dbReference type="OrthoDB" id="7874352at2"/>
<gene>
    <name evidence="1" type="ORF">CLG85_023640</name>
    <name evidence="2" type="ORF">CLG85_02695</name>
</gene>
<organism evidence="2">
    <name type="scientific">Alloyangia mangrovi</name>
    <dbReference type="NCBI Taxonomy" id="1779329"/>
    <lineage>
        <taxon>Bacteria</taxon>
        <taxon>Pseudomonadati</taxon>
        <taxon>Pseudomonadota</taxon>
        <taxon>Alphaproteobacteria</taxon>
        <taxon>Rhodobacterales</taxon>
        <taxon>Roseobacteraceae</taxon>
        <taxon>Alloyangia</taxon>
    </lineage>
</organism>